<organism evidence="2 3">
    <name type="scientific">Subtercola boreus</name>
    <dbReference type="NCBI Taxonomy" id="120213"/>
    <lineage>
        <taxon>Bacteria</taxon>
        <taxon>Bacillati</taxon>
        <taxon>Actinomycetota</taxon>
        <taxon>Actinomycetes</taxon>
        <taxon>Micrococcales</taxon>
        <taxon>Microbacteriaceae</taxon>
        <taxon>Subtercola</taxon>
    </lineage>
</organism>
<reference evidence="2 3" key="1">
    <citation type="submission" date="2017-04" db="EMBL/GenBank/DDBJ databases">
        <title>Comparative genome analysis of Subtercola boreus.</title>
        <authorList>
            <person name="Cho Y.-J."/>
            <person name="Cho A."/>
            <person name="Kim O.-S."/>
            <person name="Lee J.-I."/>
        </authorList>
    </citation>
    <scope>NUCLEOTIDE SEQUENCE [LARGE SCALE GENOMIC DNA]</scope>
    <source>
        <strain evidence="2 3">P27444</strain>
    </source>
</reference>
<dbReference type="PANTHER" id="PTHR43798:SF33">
    <property type="entry name" value="HYDROLASE, PUTATIVE (AFU_ORTHOLOGUE AFUA_2G14860)-RELATED"/>
    <property type="match status" value="1"/>
</dbReference>
<dbReference type="InterPro" id="IPR050266">
    <property type="entry name" value="AB_hydrolase_sf"/>
</dbReference>
<evidence type="ECO:0000313" key="3">
    <source>
        <dbReference type="Proteomes" id="UP000256709"/>
    </source>
</evidence>
<protein>
    <recommendedName>
        <fullName evidence="1">AB hydrolase-1 domain-containing protein</fullName>
    </recommendedName>
</protein>
<dbReference type="GO" id="GO:0016020">
    <property type="term" value="C:membrane"/>
    <property type="evidence" value="ECO:0007669"/>
    <property type="project" value="TreeGrafter"/>
</dbReference>
<evidence type="ECO:0000313" key="2">
    <source>
        <dbReference type="EMBL" id="RFA15436.1"/>
    </source>
</evidence>
<name>A0A3E0VZW7_9MICO</name>
<dbReference type="InterPro" id="IPR029058">
    <property type="entry name" value="AB_hydrolase_fold"/>
</dbReference>
<dbReference type="Gene3D" id="3.40.50.1820">
    <property type="entry name" value="alpha/beta hydrolase"/>
    <property type="match status" value="1"/>
</dbReference>
<dbReference type="PRINTS" id="PR00412">
    <property type="entry name" value="EPOXHYDRLASE"/>
</dbReference>
<dbReference type="PANTHER" id="PTHR43798">
    <property type="entry name" value="MONOACYLGLYCEROL LIPASE"/>
    <property type="match status" value="1"/>
</dbReference>
<dbReference type="Proteomes" id="UP000256709">
    <property type="component" value="Unassembled WGS sequence"/>
</dbReference>
<dbReference type="AlphaFoldDB" id="A0A3E0VZW7"/>
<sequence length="328" mass="34835">MVNSSELPMAARDYGHFGVTADPEAFGLVTSVALTSAGPITVRHGRRSGRDDARAIILLHGAAGSWSTFTPLLSAADLGATGGAYASFEDLVIPDLAGWGDSALATRAEDRSIEVVAASVAEVARSLGYDRWMIVGHSLGGFVALELAAAEQTATERVLLVSPTTFGVAAAVRQPFRELRNLPAYVGMLGVMLVLARLGRFGTRFVALIGPTRFFRRSMGPLFAHPGRIAQSVYRALAAEARPLSFVLASACAGEYDARRWAGIRCPVRSLRGSRDVFVADDDHVRLAATIPDFVGGILDDAGHFGQIERPVEVLERLFPATRASAAS</sequence>
<dbReference type="GO" id="GO:0003824">
    <property type="term" value="F:catalytic activity"/>
    <property type="evidence" value="ECO:0007669"/>
    <property type="project" value="InterPro"/>
</dbReference>
<evidence type="ECO:0000259" key="1">
    <source>
        <dbReference type="Pfam" id="PF12697"/>
    </source>
</evidence>
<dbReference type="OrthoDB" id="27092at2"/>
<dbReference type="Pfam" id="PF12697">
    <property type="entry name" value="Abhydrolase_6"/>
    <property type="match status" value="1"/>
</dbReference>
<accession>A0A3E0VZW7</accession>
<dbReference type="InterPro" id="IPR000639">
    <property type="entry name" value="Epox_hydrolase-like"/>
</dbReference>
<proteinExistence type="predicted"/>
<dbReference type="EMBL" id="NBXA01000007">
    <property type="protein sequence ID" value="RFA15436.1"/>
    <property type="molecule type" value="Genomic_DNA"/>
</dbReference>
<dbReference type="SUPFAM" id="SSF53474">
    <property type="entry name" value="alpha/beta-Hydrolases"/>
    <property type="match status" value="1"/>
</dbReference>
<dbReference type="InterPro" id="IPR000073">
    <property type="entry name" value="AB_hydrolase_1"/>
</dbReference>
<gene>
    <name evidence="2" type="ORF">B7R21_05335</name>
</gene>
<comment type="caution">
    <text evidence="2">The sequence shown here is derived from an EMBL/GenBank/DDBJ whole genome shotgun (WGS) entry which is preliminary data.</text>
</comment>
<feature type="domain" description="AB hydrolase-1" evidence="1">
    <location>
        <begin position="56"/>
        <end position="316"/>
    </location>
</feature>